<evidence type="ECO:0000256" key="3">
    <source>
        <dbReference type="ARBA" id="ARBA00023163"/>
    </source>
</evidence>
<dbReference type="EMBL" id="JACHIR010000001">
    <property type="protein sequence ID" value="MBB5894925.1"/>
    <property type="molecule type" value="Genomic_DNA"/>
</dbReference>
<dbReference type="SUPFAM" id="SSF46785">
    <property type="entry name" value="Winged helix' DNA-binding domain"/>
    <property type="match status" value="1"/>
</dbReference>
<dbReference type="InterPro" id="IPR002577">
    <property type="entry name" value="HTH_HxlR"/>
</dbReference>
<dbReference type="Gene3D" id="1.10.10.10">
    <property type="entry name" value="Winged helix-like DNA-binding domain superfamily/Winged helix DNA-binding domain"/>
    <property type="match status" value="1"/>
</dbReference>
<keyword evidence="1" id="KW-0805">Transcription regulation</keyword>
<evidence type="ECO:0000256" key="1">
    <source>
        <dbReference type="ARBA" id="ARBA00023015"/>
    </source>
</evidence>
<evidence type="ECO:0000313" key="6">
    <source>
        <dbReference type="Proteomes" id="UP000585638"/>
    </source>
</evidence>
<keyword evidence="2 5" id="KW-0238">DNA-binding</keyword>
<proteinExistence type="predicted"/>
<dbReference type="Pfam" id="PF01638">
    <property type="entry name" value="HxlR"/>
    <property type="match status" value="1"/>
</dbReference>
<keyword evidence="6" id="KW-1185">Reference proteome</keyword>
<accession>A0A7W9KLZ6</accession>
<evidence type="ECO:0000259" key="4">
    <source>
        <dbReference type="PROSITE" id="PS51118"/>
    </source>
</evidence>
<evidence type="ECO:0000256" key="2">
    <source>
        <dbReference type="ARBA" id="ARBA00023125"/>
    </source>
</evidence>
<dbReference type="PROSITE" id="PS51118">
    <property type="entry name" value="HTH_HXLR"/>
    <property type="match status" value="1"/>
</dbReference>
<comment type="caution">
    <text evidence="5">The sequence shown here is derived from an EMBL/GenBank/DDBJ whole genome shotgun (WGS) entry which is preliminary data.</text>
</comment>
<reference evidence="5 6" key="1">
    <citation type="submission" date="2020-08" db="EMBL/GenBank/DDBJ databases">
        <title>Sequencing the genomes of 1000 actinobacteria strains.</title>
        <authorList>
            <person name="Klenk H.-P."/>
        </authorList>
    </citation>
    <scope>NUCLEOTIDE SEQUENCE [LARGE SCALE GENOMIC DNA]</scope>
    <source>
        <strain evidence="5 6">DSM 43851</strain>
    </source>
</reference>
<dbReference type="GO" id="GO:0003677">
    <property type="term" value="F:DNA binding"/>
    <property type="evidence" value="ECO:0007669"/>
    <property type="project" value="UniProtKB-KW"/>
</dbReference>
<feature type="domain" description="HTH hxlR-type" evidence="4">
    <location>
        <begin position="9"/>
        <end position="104"/>
    </location>
</feature>
<protein>
    <submittedName>
        <fullName evidence="5">DNA-binding HxlR family transcriptional regulator</fullName>
    </submittedName>
</protein>
<dbReference type="InterPro" id="IPR036388">
    <property type="entry name" value="WH-like_DNA-bd_sf"/>
</dbReference>
<dbReference type="RefSeq" id="WP_184866779.1">
    <property type="nucleotide sequence ID" value="NZ_BAAAWY010000002.1"/>
</dbReference>
<sequence>MATYTGEDCSLARTLEIVGERWTLLIVRDAFYGVQRFADFAAHLSIPRAILSERLALLVQSGVLSKSPGTGRREHYRLTDKGITLWPVLRSLVAWGDQHYAPNGPRRHFRHFADNGDVDAAGVCVECGKALAVRDYVVAPGPGAAPAGPDADVVTRALAQPRRLLEPIVG</sequence>
<dbReference type="PANTHER" id="PTHR33204">
    <property type="entry name" value="TRANSCRIPTIONAL REGULATOR, MARR FAMILY"/>
    <property type="match status" value="1"/>
</dbReference>
<gene>
    <name evidence="5" type="ORF">BJ998_006121</name>
</gene>
<dbReference type="PANTHER" id="PTHR33204:SF18">
    <property type="entry name" value="TRANSCRIPTIONAL REGULATORY PROTEIN"/>
    <property type="match status" value="1"/>
</dbReference>
<dbReference type="AlphaFoldDB" id="A0A7W9KLZ6"/>
<name>A0A7W9KLZ6_9PSEU</name>
<organism evidence="5 6">
    <name type="scientific">Kutzneria kofuensis</name>
    <dbReference type="NCBI Taxonomy" id="103725"/>
    <lineage>
        <taxon>Bacteria</taxon>
        <taxon>Bacillati</taxon>
        <taxon>Actinomycetota</taxon>
        <taxon>Actinomycetes</taxon>
        <taxon>Pseudonocardiales</taxon>
        <taxon>Pseudonocardiaceae</taxon>
        <taxon>Kutzneria</taxon>
    </lineage>
</organism>
<dbReference type="InterPro" id="IPR036390">
    <property type="entry name" value="WH_DNA-bd_sf"/>
</dbReference>
<dbReference type="Proteomes" id="UP000585638">
    <property type="component" value="Unassembled WGS sequence"/>
</dbReference>
<keyword evidence="3" id="KW-0804">Transcription</keyword>
<evidence type="ECO:0000313" key="5">
    <source>
        <dbReference type="EMBL" id="MBB5894925.1"/>
    </source>
</evidence>